<protein>
    <submittedName>
        <fullName evidence="7">TonB-dependent receptor</fullName>
    </submittedName>
</protein>
<dbReference type="InterPro" id="IPR037066">
    <property type="entry name" value="Plug_dom_sf"/>
</dbReference>
<evidence type="ECO:0000313" key="8">
    <source>
        <dbReference type="Proteomes" id="UP000278983"/>
    </source>
</evidence>
<keyword evidence="2" id="KW-0472">Membrane</keyword>
<evidence type="ECO:0000259" key="5">
    <source>
        <dbReference type="Pfam" id="PF07715"/>
    </source>
</evidence>
<dbReference type="Gene3D" id="2.40.170.20">
    <property type="entry name" value="TonB-dependent receptor, beta-barrel domain"/>
    <property type="match status" value="1"/>
</dbReference>
<dbReference type="PANTHER" id="PTHR40980:SF3">
    <property type="entry name" value="TONB-DEPENDENT RECEPTOR-LIKE BETA-BARREL DOMAIN-CONTAINING PROTEIN"/>
    <property type="match status" value="1"/>
</dbReference>
<evidence type="ECO:0000313" key="7">
    <source>
        <dbReference type="EMBL" id="RUL58605.1"/>
    </source>
</evidence>
<sequence>MNKLRICILTVLSIITLSINAQTTIVTGLLKDSTLNEPEAYATVRVYDKGDASSAIAMFLTKDDGSFCHQITGKGIYKFVFSSVGKEDLQINVELGNHTTTNLGTLYIKESTHALQGVEIVAQKPLVKMEVDRMIYNVAEDADSKTATVLDMLRKVPMVNVDGQDNITVNGSSSFKVLVDGKPNVMFSSNPSMVFKSMPAVAVKNIEVITNPGAKYDAEGVGGVLNIVTNKIGSQAAQSMDGIMGTVSAGVGIKNAMAAVFLSGQTGKFSFNTNVFYSQSFPMETEVMTEQKSNAGIISSISNSKTRVPFTMANVSMGYEINPMSSLSATFGMTDYTMKNHGQPSTIMSGAKYGNKFAYSYDMEMVNRYTSLTGSIDYRHFFNAEKTRSITLTYQITNSPIKNKLYNDFHEASTTFIDLTDRYSDGRNKTMEHIFQADYSMPLATGHNLDLGAKIQLHNATSDSKYYLNNIYNKELSMEYSYKNRVLAGYTEYNGKWKKIGTKAGLRYEKTWQDVEFKLGNGKNFSINYGSIVPTASLSYSPTPTSNIGLTYSMRISRPGITYLNPYVNHPDPYSVTYGNSELDIEKSHNISLVLNTFSSRFMMNATLHYNYTGNGIGEYRFYRDNILHTTYGNIMQRKQVGLNIYANWLMAKNTRLFFNGGVNYTDMQSNEMAMSNRGWHFNGMTGIQQTLPWNVQLGVYLINSSKTHTIQGWTTGYNIVSANISKAFLKDKLNIGIQAATGLAKGGIIKMDTYSKGHDFERTQNIHIPIRNISLNVSYTFGKNNGQQMNQRQSKIQNDYIQQKSQSETINNIGGMNK</sequence>
<dbReference type="InterPro" id="IPR036942">
    <property type="entry name" value="Beta-barrel_TonB_sf"/>
</dbReference>
<keyword evidence="7" id="KW-0675">Receptor</keyword>
<evidence type="ECO:0000256" key="3">
    <source>
        <dbReference type="ARBA" id="ARBA00023237"/>
    </source>
</evidence>
<dbReference type="OrthoDB" id="8764943at2"/>
<feature type="domain" description="Outer membrane protein beta-barrel" evidence="6">
    <location>
        <begin position="386"/>
        <end position="780"/>
    </location>
</feature>
<evidence type="ECO:0000256" key="1">
    <source>
        <dbReference type="ARBA" id="ARBA00004442"/>
    </source>
</evidence>
<comment type="subcellular location">
    <subcellularLocation>
        <location evidence="1">Cell outer membrane</location>
    </subcellularLocation>
</comment>
<dbReference type="AlphaFoldDB" id="A0A3S0RMU8"/>
<feature type="chain" id="PRO_5018642728" evidence="4">
    <location>
        <begin position="22"/>
        <end position="819"/>
    </location>
</feature>
<keyword evidence="3" id="KW-0998">Cell outer membrane</keyword>
<feature type="domain" description="TonB-dependent receptor plug" evidence="5">
    <location>
        <begin position="140"/>
        <end position="224"/>
    </location>
</feature>
<dbReference type="InterPro" id="IPR041700">
    <property type="entry name" value="OMP_b-brl_3"/>
</dbReference>
<gene>
    <name evidence="7" type="ORF">EHV08_01680</name>
</gene>
<dbReference type="PANTHER" id="PTHR40980">
    <property type="entry name" value="PLUG DOMAIN-CONTAINING PROTEIN"/>
    <property type="match status" value="1"/>
</dbReference>
<dbReference type="RefSeq" id="WP_126677702.1">
    <property type="nucleotide sequence ID" value="NZ_RYYU01000001.1"/>
</dbReference>
<evidence type="ECO:0000256" key="2">
    <source>
        <dbReference type="ARBA" id="ARBA00023136"/>
    </source>
</evidence>
<organism evidence="7 8">
    <name type="scientific">Prevotella koreensis</name>
    <dbReference type="NCBI Taxonomy" id="2490854"/>
    <lineage>
        <taxon>Bacteria</taxon>
        <taxon>Pseudomonadati</taxon>
        <taxon>Bacteroidota</taxon>
        <taxon>Bacteroidia</taxon>
        <taxon>Bacteroidales</taxon>
        <taxon>Prevotellaceae</taxon>
        <taxon>Prevotella</taxon>
    </lineage>
</organism>
<keyword evidence="4" id="KW-0732">Signal</keyword>
<dbReference type="Pfam" id="PF14905">
    <property type="entry name" value="OMP_b-brl_3"/>
    <property type="match status" value="1"/>
</dbReference>
<dbReference type="Proteomes" id="UP000278983">
    <property type="component" value="Unassembled WGS sequence"/>
</dbReference>
<comment type="caution">
    <text evidence="7">The sequence shown here is derived from an EMBL/GenBank/DDBJ whole genome shotgun (WGS) entry which is preliminary data.</text>
</comment>
<dbReference type="GO" id="GO:0009279">
    <property type="term" value="C:cell outer membrane"/>
    <property type="evidence" value="ECO:0007669"/>
    <property type="project" value="UniProtKB-SubCell"/>
</dbReference>
<accession>A0A3S0RMU8</accession>
<dbReference type="Gene3D" id="2.170.130.10">
    <property type="entry name" value="TonB-dependent receptor, plug domain"/>
    <property type="match status" value="1"/>
</dbReference>
<dbReference type="SUPFAM" id="SSF56935">
    <property type="entry name" value="Porins"/>
    <property type="match status" value="1"/>
</dbReference>
<reference evidence="7 8" key="1">
    <citation type="submission" date="2018-12" db="EMBL/GenBank/DDBJ databases">
        <title>Genome sequencing of Prevotella sp. KCOM 3155 (= JS262).</title>
        <authorList>
            <person name="Kook J.-K."/>
            <person name="Park S.-N."/>
            <person name="Lim Y.K."/>
        </authorList>
    </citation>
    <scope>NUCLEOTIDE SEQUENCE [LARGE SCALE GENOMIC DNA]</scope>
    <source>
        <strain evidence="7 8">KCOM 3155</strain>
    </source>
</reference>
<feature type="signal peptide" evidence="4">
    <location>
        <begin position="1"/>
        <end position="21"/>
    </location>
</feature>
<dbReference type="InterPro" id="IPR012910">
    <property type="entry name" value="Plug_dom"/>
</dbReference>
<dbReference type="EMBL" id="RYYU01000001">
    <property type="protein sequence ID" value="RUL58605.1"/>
    <property type="molecule type" value="Genomic_DNA"/>
</dbReference>
<proteinExistence type="predicted"/>
<evidence type="ECO:0000259" key="6">
    <source>
        <dbReference type="Pfam" id="PF14905"/>
    </source>
</evidence>
<dbReference type="Pfam" id="PF07715">
    <property type="entry name" value="Plug"/>
    <property type="match status" value="1"/>
</dbReference>
<evidence type="ECO:0000256" key="4">
    <source>
        <dbReference type="SAM" id="SignalP"/>
    </source>
</evidence>
<keyword evidence="8" id="KW-1185">Reference proteome</keyword>
<name>A0A3S0RMU8_9BACT</name>